<protein>
    <recommendedName>
        <fullName evidence="1">DUF6922 domain-containing protein</fullName>
    </recommendedName>
</protein>
<sequence>MYTLEKRNLFWDTEAGKIDIQKNARFVIERVLQYGDEEDFRWALDMYGADVLKDVLKKSRVLDKKSHNFWCMYFTINPEQCFPKQSIGKQGAFLRR</sequence>
<evidence type="ECO:0000259" key="1">
    <source>
        <dbReference type="Pfam" id="PF21956"/>
    </source>
</evidence>
<dbReference type="Proteomes" id="UP000177480">
    <property type="component" value="Unassembled WGS sequence"/>
</dbReference>
<proteinExistence type="predicted"/>
<name>A0A1G2G0P0_9BACT</name>
<dbReference type="EMBL" id="MHNK01000010">
    <property type="protein sequence ID" value="OGZ43893.1"/>
    <property type="molecule type" value="Genomic_DNA"/>
</dbReference>
<accession>A0A1G2G0P0</accession>
<dbReference type="STRING" id="1802114.A2719_02940"/>
<gene>
    <name evidence="2" type="ORF">A2719_02940</name>
</gene>
<dbReference type="Pfam" id="PF21956">
    <property type="entry name" value="DUF6922"/>
    <property type="match status" value="1"/>
</dbReference>
<dbReference type="InterPro" id="IPR053830">
    <property type="entry name" value="DUF6922"/>
</dbReference>
<evidence type="ECO:0000313" key="3">
    <source>
        <dbReference type="Proteomes" id="UP000177480"/>
    </source>
</evidence>
<dbReference type="AlphaFoldDB" id="A0A1G2G0P0"/>
<feature type="domain" description="DUF6922" evidence="1">
    <location>
        <begin position="7"/>
        <end position="56"/>
    </location>
</feature>
<organism evidence="2 3">
    <name type="scientific">Candidatus Ryanbacteria bacterium RIFCSPHIGHO2_01_FULL_45_22</name>
    <dbReference type="NCBI Taxonomy" id="1802114"/>
    <lineage>
        <taxon>Bacteria</taxon>
        <taxon>Candidatus Ryaniibacteriota</taxon>
    </lineage>
</organism>
<evidence type="ECO:0000313" key="2">
    <source>
        <dbReference type="EMBL" id="OGZ43893.1"/>
    </source>
</evidence>
<reference evidence="2 3" key="1">
    <citation type="journal article" date="2016" name="Nat. Commun.">
        <title>Thousands of microbial genomes shed light on interconnected biogeochemical processes in an aquifer system.</title>
        <authorList>
            <person name="Anantharaman K."/>
            <person name="Brown C.T."/>
            <person name="Hug L.A."/>
            <person name="Sharon I."/>
            <person name="Castelle C.J."/>
            <person name="Probst A.J."/>
            <person name="Thomas B.C."/>
            <person name="Singh A."/>
            <person name="Wilkins M.J."/>
            <person name="Karaoz U."/>
            <person name="Brodie E.L."/>
            <person name="Williams K.H."/>
            <person name="Hubbard S.S."/>
            <person name="Banfield J.F."/>
        </authorList>
    </citation>
    <scope>NUCLEOTIDE SEQUENCE [LARGE SCALE GENOMIC DNA]</scope>
</reference>
<comment type="caution">
    <text evidence="2">The sequence shown here is derived from an EMBL/GenBank/DDBJ whole genome shotgun (WGS) entry which is preliminary data.</text>
</comment>